<name>A0ABS0WBP8_9ALTE</name>
<comment type="caution">
    <text evidence="2">The sequence shown here is derived from an EMBL/GenBank/DDBJ whole genome shotgun (WGS) entry which is preliminary data.</text>
</comment>
<gene>
    <name evidence="2" type="ORF">JEU11_05190</name>
</gene>
<protein>
    <submittedName>
        <fullName evidence="2">Uncharacterized protein</fullName>
    </submittedName>
</protein>
<proteinExistence type="predicted"/>
<dbReference type="Proteomes" id="UP000649232">
    <property type="component" value="Unassembled WGS sequence"/>
</dbReference>
<evidence type="ECO:0000256" key="1">
    <source>
        <dbReference type="SAM" id="Phobius"/>
    </source>
</evidence>
<evidence type="ECO:0000313" key="3">
    <source>
        <dbReference type="Proteomes" id="UP000649232"/>
    </source>
</evidence>
<evidence type="ECO:0000313" key="2">
    <source>
        <dbReference type="EMBL" id="MBJ2135843.1"/>
    </source>
</evidence>
<keyword evidence="1" id="KW-0812">Transmembrane</keyword>
<keyword evidence="1" id="KW-0472">Membrane</keyword>
<sequence>MHFTWVSVQRWLQSIKGTQQCHCQYLLTLMLGKALGIQVLVVISLLLGVYGEALSAGISIHPMKSGELIK</sequence>
<reference evidence="2 3" key="1">
    <citation type="submission" date="2020-12" db="EMBL/GenBank/DDBJ databases">
        <title>Draft genome sequences of nine environmental bacterial isolates colonizing plastic.</title>
        <authorList>
            <person name="Borre I."/>
            <person name="Sonnenschein E.C."/>
        </authorList>
    </citation>
    <scope>NUCLEOTIDE SEQUENCE [LARGE SCALE GENOMIC DNA]</scope>
    <source>
        <strain evidence="2 3">IB30</strain>
    </source>
</reference>
<accession>A0ABS0WBP8</accession>
<dbReference type="EMBL" id="JAEILT010000006">
    <property type="protein sequence ID" value="MBJ2135843.1"/>
    <property type="molecule type" value="Genomic_DNA"/>
</dbReference>
<organism evidence="2 3">
    <name type="scientific">Paraglaciecola chathamensis</name>
    <dbReference type="NCBI Taxonomy" id="368405"/>
    <lineage>
        <taxon>Bacteria</taxon>
        <taxon>Pseudomonadati</taxon>
        <taxon>Pseudomonadota</taxon>
        <taxon>Gammaproteobacteria</taxon>
        <taxon>Alteromonadales</taxon>
        <taxon>Alteromonadaceae</taxon>
        <taxon>Paraglaciecola</taxon>
    </lineage>
</organism>
<dbReference type="RefSeq" id="WP_198823922.1">
    <property type="nucleotide sequence ID" value="NZ_JAEILT010000006.1"/>
</dbReference>
<keyword evidence="1" id="KW-1133">Transmembrane helix</keyword>
<feature type="transmembrane region" description="Helical" evidence="1">
    <location>
        <begin position="35"/>
        <end position="60"/>
    </location>
</feature>